<name>A0A8S9RI09_BRACR</name>
<reference evidence="1" key="1">
    <citation type="submission" date="2019-12" db="EMBL/GenBank/DDBJ databases">
        <title>Genome sequencing and annotation of Brassica cretica.</title>
        <authorList>
            <person name="Studholme D.J."/>
            <person name="Sarris P."/>
        </authorList>
    </citation>
    <scope>NUCLEOTIDE SEQUENCE</scope>
    <source>
        <strain evidence="1">PFS-109/04</strain>
        <tissue evidence="1">Leaf</tissue>
    </source>
</reference>
<evidence type="ECO:0000313" key="2">
    <source>
        <dbReference type="Proteomes" id="UP000712600"/>
    </source>
</evidence>
<gene>
    <name evidence="1" type="ORF">F2Q69_00060759</name>
</gene>
<sequence length="61" mass="7263">MYALRFALNIYQFRVAESFSEIRKQALIEKYNSLKESGSFHRFLTNGGRRMQQRITDTSEQ</sequence>
<proteinExistence type="predicted"/>
<comment type="caution">
    <text evidence="1">The sequence shown here is derived from an EMBL/GenBank/DDBJ whole genome shotgun (WGS) entry which is preliminary data.</text>
</comment>
<dbReference type="Proteomes" id="UP000712600">
    <property type="component" value="Unassembled WGS sequence"/>
</dbReference>
<organism evidence="1 2">
    <name type="scientific">Brassica cretica</name>
    <name type="common">Mustard</name>
    <dbReference type="NCBI Taxonomy" id="69181"/>
    <lineage>
        <taxon>Eukaryota</taxon>
        <taxon>Viridiplantae</taxon>
        <taxon>Streptophyta</taxon>
        <taxon>Embryophyta</taxon>
        <taxon>Tracheophyta</taxon>
        <taxon>Spermatophyta</taxon>
        <taxon>Magnoliopsida</taxon>
        <taxon>eudicotyledons</taxon>
        <taxon>Gunneridae</taxon>
        <taxon>Pentapetalae</taxon>
        <taxon>rosids</taxon>
        <taxon>malvids</taxon>
        <taxon>Brassicales</taxon>
        <taxon>Brassicaceae</taxon>
        <taxon>Brassiceae</taxon>
        <taxon>Brassica</taxon>
    </lineage>
</organism>
<dbReference type="EMBL" id="QGKX02000095">
    <property type="protein sequence ID" value="KAF3572718.1"/>
    <property type="molecule type" value="Genomic_DNA"/>
</dbReference>
<protein>
    <submittedName>
        <fullName evidence="1">Uncharacterized protein</fullName>
    </submittedName>
</protein>
<dbReference type="AlphaFoldDB" id="A0A8S9RI09"/>
<accession>A0A8S9RI09</accession>
<evidence type="ECO:0000313" key="1">
    <source>
        <dbReference type="EMBL" id="KAF3572718.1"/>
    </source>
</evidence>